<gene>
    <name evidence="1" type="ORF">SAMN03080601_03378</name>
</gene>
<keyword evidence="2" id="KW-1185">Reference proteome</keyword>
<name>A0A1T5HTT3_9BACT</name>
<evidence type="ECO:0008006" key="3">
    <source>
        <dbReference type="Google" id="ProtNLM"/>
    </source>
</evidence>
<reference evidence="1 2" key="1">
    <citation type="submission" date="2017-02" db="EMBL/GenBank/DDBJ databases">
        <authorList>
            <person name="Peterson S.W."/>
        </authorList>
    </citation>
    <scope>NUCLEOTIDE SEQUENCE [LARGE SCALE GENOMIC DNA]</scope>
    <source>
        <strain evidence="1 2">DSM 24412</strain>
    </source>
</reference>
<dbReference type="EMBL" id="FUYV01000029">
    <property type="protein sequence ID" value="SKC24086.1"/>
    <property type="molecule type" value="Genomic_DNA"/>
</dbReference>
<organism evidence="1 2">
    <name type="scientific">Alkalitalea saponilacus</name>
    <dbReference type="NCBI Taxonomy" id="889453"/>
    <lineage>
        <taxon>Bacteria</taxon>
        <taxon>Pseudomonadati</taxon>
        <taxon>Bacteroidota</taxon>
        <taxon>Bacteroidia</taxon>
        <taxon>Marinilabiliales</taxon>
        <taxon>Marinilabiliaceae</taxon>
        <taxon>Alkalitalea</taxon>
    </lineage>
</organism>
<dbReference type="OrthoDB" id="89669at2"/>
<dbReference type="AlphaFoldDB" id="A0A1T5HTT3"/>
<dbReference type="STRING" id="889453.SAMN03080601_03378"/>
<accession>A0A1T5HTT3</accession>
<proteinExistence type="predicted"/>
<protein>
    <recommendedName>
        <fullName evidence="3">FMN-binding domain-containing protein</fullName>
    </recommendedName>
</protein>
<evidence type="ECO:0000313" key="2">
    <source>
        <dbReference type="Proteomes" id="UP000191055"/>
    </source>
</evidence>
<evidence type="ECO:0000313" key="1">
    <source>
        <dbReference type="EMBL" id="SKC24086.1"/>
    </source>
</evidence>
<dbReference type="KEGG" id="asx:CDL62_04770"/>
<dbReference type="RefSeq" id="WP_079559035.1">
    <property type="nucleotide sequence ID" value="NZ_CP021904.1"/>
</dbReference>
<sequence>MQKNIIIALLSILVIFLIVKLTLQSPENGHNHKPIPQPEKLLQLPDGTYRGGFYDLGAIQMNIQFILENGIVKEAEFRHMWRDENYYMGTETEPYRSVIAQYEEALQYLVGKKLSDHLEDLHEPGNVVSLKVDGYSAATLRTQKIIASIREAVLKGVYRFEEPEESLTRSE</sequence>
<dbReference type="Proteomes" id="UP000191055">
    <property type="component" value="Unassembled WGS sequence"/>
</dbReference>